<evidence type="ECO:0000259" key="2">
    <source>
        <dbReference type="Pfam" id="PF10119"/>
    </source>
</evidence>
<dbReference type="EMBL" id="CP089983">
    <property type="protein sequence ID" value="WXB05295.1"/>
    <property type="molecule type" value="Genomic_DNA"/>
</dbReference>
<keyword evidence="3" id="KW-0808">Transferase</keyword>
<evidence type="ECO:0000313" key="3">
    <source>
        <dbReference type="EMBL" id="WXB05295.1"/>
    </source>
</evidence>
<dbReference type="CDD" id="cd02440">
    <property type="entry name" value="AdoMet_MTases"/>
    <property type="match status" value="1"/>
</dbReference>
<protein>
    <submittedName>
        <fullName evidence="3">Class I SAM-dependent methyltransferase</fullName>
    </submittedName>
</protein>
<dbReference type="RefSeq" id="WP_394834938.1">
    <property type="nucleotide sequence ID" value="NZ_CP089929.1"/>
</dbReference>
<gene>
    <name evidence="3" type="ORF">LVJ94_51410</name>
</gene>
<organism evidence="3 4">
    <name type="scientific">Pendulispora rubella</name>
    <dbReference type="NCBI Taxonomy" id="2741070"/>
    <lineage>
        <taxon>Bacteria</taxon>
        <taxon>Pseudomonadati</taxon>
        <taxon>Myxococcota</taxon>
        <taxon>Myxococcia</taxon>
        <taxon>Myxococcales</taxon>
        <taxon>Sorangiineae</taxon>
        <taxon>Pendulisporaceae</taxon>
        <taxon>Pendulispora</taxon>
    </lineage>
</organism>
<evidence type="ECO:0000259" key="1">
    <source>
        <dbReference type="Pfam" id="PF08242"/>
    </source>
</evidence>
<dbReference type="Proteomes" id="UP001374803">
    <property type="component" value="Chromosome"/>
</dbReference>
<dbReference type="GO" id="GO:0008168">
    <property type="term" value="F:methyltransferase activity"/>
    <property type="evidence" value="ECO:0007669"/>
    <property type="project" value="UniProtKB-KW"/>
</dbReference>
<keyword evidence="3" id="KW-0489">Methyltransferase</keyword>
<keyword evidence="4" id="KW-1185">Reference proteome</keyword>
<dbReference type="InterPro" id="IPR029063">
    <property type="entry name" value="SAM-dependent_MTases_sf"/>
</dbReference>
<reference evidence="3" key="1">
    <citation type="submission" date="2021-12" db="EMBL/GenBank/DDBJ databases">
        <title>Discovery of the Pendulisporaceae a myxobacterial family with distinct sporulation behavior and unique specialized metabolism.</title>
        <authorList>
            <person name="Garcia R."/>
            <person name="Popoff A."/>
            <person name="Bader C.D."/>
            <person name="Loehr J."/>
            <person name="Walesch S."/>
            <person name="Walt C."/>
            <person name="Boldt J."/>
            <person name="Bunk B."/>
            <person name="Haeckl F.J.F.P.J."/>
            <person name="Gunesch A.P."/>
            <person name="Birkelbach J."/>
            <person name="Nuebel U."/>
            <person name="Pietschmann T."/>
            <person name="Bach T."/>
            <person name="Mueller R."/>
        </authorList>
    </citation>
    <scope>NUCLEOTIDE SEQUENCE</scope>
    <source>
        <strain evidence="3">MSr11367</strain>
    </source>
</reference>
<dbReference type="Pfam" id="PF08242">
    <property type="entry name" value="Methyltransf_12"/>
    <property type="match status" value="1"/>
</dbReference>
<dbReference type="InterPro" id="IPR018773">
    <property type="entry name" value="MeTrfase_reg_dom_prd"/>
</dbReference>
<name>A0ABZ2L7Z3_9BACT</name>
<dbReference type="InterPro" id="IPR013217">
    <property type="entry name" value="Methyltransf_12"/>
</dbReference>
<proteinExistence type="predicted"/>
<dbReference type="Pfam" id="PF10119">
    <property type="entry name" value="MethyTransf_Reg"/>
    <property type="match status" value="1"/>
</dbReference>
<evidence type="ECO:0000313" key="4">
    <source>
        <dbReference type="Proteomes" id="UP001374803"/>
    </source>
</evidence>
<dbReference type="GO" id="GO:0032259">
    <property type="term" value="P:methylation"/>
    <property type="evidence" value="ECO:0007669"/>
    <property type="project" value="UniProtKB-KW"/>
</dbReference>
<feature type="domain" description="Methyltransferase type 12" evidence="1">
    <location>
        <begin position="45"/>
        <end position="143"/>
    </location>
</feature>
<feature type="domain" description="Methyltransferase regulatory" evidence="2">
    <location>
        <begin position="216"/>
        <end position="296"/>
    </location>
</feature>
<sequence>MSTDYVTDVTCYRSFVGDLSPAKLRLVAAINGFPMPPGEDFDYCELGSAHGDTVSVLAASNPRARFIGVDVNAAHIASSHRLAREGKLDNLRFVERDFEELDHEPIPDLDFIAAHGVLSWIGPAKRKALVDFASRKLKPGGLLYVGYNALPGWSAVEPLRQLLLTGGAGAKDDTMERARLGFALAKHMHDAGAMYFTANPSATAMLKRMEELGLPYIAHEYLNANWTPMYFSQMARELSEADLYFVGQSTLYANYRDLAVPPVLAKLFEGISDRGMYESFKDFALNEFFRRDVFIKGRTGRSPEAVRAYFDSTSFGLLHSFPVPEFRLPHGTLTFEGPLFEALFATLAEGGAATESTLVAHPKLEAFGAENVRAALLRALLTERAAPMPSASRPFSEKESWRVGLDYNRMILRQGPRPEIPLVLASPITGTGVSISPLEVLAIRLLAEVPPSKWQEWIRDLFVQHAYRIVVGGRAVEGADEGVRLVLAEVTRFRRSRLRSFVEWGILE</sequence>
<dbReference type="Gene3D" id="3.40.50.150">
    <property type="entry name" value="Vaccinia Virus protein VP39"/>
    <property type="match status" value="1"/>
</dbReference>
<accession>A0ABZ2L7Z3</accession>
<dbReference type="SUPFAM" id="SSF53335">
    <property type="entry name" value="S-adenosyl-L-methionine-dependent methyltransferases"/>
    <property type="match status" value="1"/>
</dbReference>